<dbReference type="EMBL" id="JARJLG010000001">
    <property type="protein sequence ID" value="KAJ7785176.1"/>
    <property type="molecule type" value="Genomic_DNA"/>
</dbReference>
<name>A0AAD7P220_9AGAR</name>
<evidence type="ECO:0000256" key="1">
    <source>
        <dbReference type="SAM" id="Phobius"/>
    </source>
</evidence>
<evidence type="ECO:0000313" key="2">
    <source>
        <dbReference type="EMBL" id="KAJ7785176.1"/>
    </source>
</evidence>
<proteinExistence type="predicted"/>
<dbReference type="CDD" id="cd11296">
    <property type="entry name" value="O-FucT_like"/>
    <property type="match status" value="1"/>
</dbReference>
<reference evidence="2" key="1">
    <citation type="submission" date="2023-03" db="EMBL/GenBank/DDBJ databases">
        <title>Massive genome expansion in bonnet fungi (Mycena s.s.) driven by repeated elements and novel gene families across ecological guilds.</title>
        <authorList>
            <consortium name="Lawrence Berkeley National Laboratory"/>
            <person name="Harder C.B."/>
            <person name="Miyauchi S."/>
            <person name="Viragh M."/>
            <person name="Kuo A."/>
            <person name="Thoen E."/>
            <person name="Andreopoulos B."/>
            <person name="Lu D."/>
            <person name="Skrede I."/>
            <person name="Drula E."/>
            <person name="Henrissat B."/>
            <person name="Morin E."/>
            <person name="Kohler A."/>
            <person name="Barry K."/>
            <person name="LaButti K."/>
            <person name="Morin E."/>
            <person name="Salamov A."/>
            <person name="Lipzen A."/>
            <person name="Mereny Z."/>
            <person name="Hegedus B."/>
            <person name="Baldrian P."/>
            <person name="Stursova M."/>
            <person name="Weitz H."/>
            <person name="Taylor A."/>
            <person name="Grigoriev I.V."/>
            <person name="Nagy L.G."/>
            <person name="Martin F."/>
            <person name="Kauserud H."/>
        </authorList>
    </citation>
    <scope>NUCLEOTIDE SEQUENCE</scope>
    <source>
        <strain evidence="2">CBHHK188m</strain>
    </source>
</reference>
<organism evidence="2 3">
    <name type="scientific">Mycena maculata</name>
    <dbReference type="NCBI Taxonomy" id="230809"/>
    <lineage>
        <taxon>Eukaryota</taxon>
        <taxon>Fungi</taxon>
        <taxon>Dikarya</taxon>
        <taxon>Basidiomycota</taxon>
        <taxon>Agaricomycotina</taxon>
        <taxon>Agaricomycetes</taxon>
        <taxon>Agaricomycetidae</taxon>
        <taxon>Agaricales</taxon>
        <taxon>Marasmiineae</taxon>
        <taxon>Mycenaceae</taxon>
        <taxon>Mycena</taxon>
    </lineage>
</organism>
<dbReference type="Gene3D" id="3.40.50.11350">
    <property type="match status" value="1"/>
</dbReference>
<feature type="transmembrane region" description="Helical" evidence="1">
    <location>
        <begin position="25"/>
        <end position="44"/>
    </location>
</feature>
<accession>A0AAD7P220</accession>
<comment type="caution">
    <text evidence="2">The sequence shown here is derived from an EMBL/GenBank/DDBJ whole genome shotgun (WGS) entry which is preliminary data.</text>
</comment>
<dbReference type="AlphaFoldDB" id="A0AAD7P220"/>
<gene>
    <name evidence="2" type="ORF">DFH07DRAFT_786890</name>
</gene>
<sequence length="519" mass="57794">MRGRFRLRIERIEEKQPRGNRGDDHAVAISFVLLALLFPLGFVYKALNEESPLHSLHSIGDGTPPSEIFELDHPAFADIRQHEATLPQHHMPTSVTQTRPRYVYFPCEVSAGWNNVFQEQLLNTHLAYLAGRGYVFVDYIARHHPPFRDTLANGTRLPLHIPMNAFTAGPTGGGSLGDGVDPAISRAISLAWWDTVCRQPQIIEIQMTEMVQELNITESSTGEERLMRWAEKLRNIGAECVKVVGGSPFDLDFIGSDKVISIWPSYRRSPALKEFAWSALVTRALSRNFSLFSSGWRPAAISPSPWYRINPGKGSTSSPYPLSAFSPYRVGATPIAGLLAIHVRRGDYAKHCYHLVELGLDYNAWNIFGRPDIRSTSRYPQLPDYLSVPDGQSRAGAAYTHCWPSPTQMVERVRAVRAASGSGRVFPAQRLHTVYVATNGNAEWVRVLVDLLKADGWAKVSTSLEMRLARDELAVSQAVDMAVLMSAETFIGVGFSSLSSNVVQLRLAGGRHPETNRFW</sequence>
<protein>
    <submittedName>
        <fullName evidence="2">Uncharacterized protein</fullName>
    </submittedName>
</protein>
<keyword evidence="1" id="KW-0472">Membrane</keyword>
<keyword evidence="3" id="KW-1185">Reference proteome</keyword>
<keyword evidence="1" id="KW-0812">Transmembrane</keyword>
<keyword evidence="1" id="KW-1133">Transmembrane helix</keyword>
<evidence type="ECO:0000313" key="3">
    <source>
        <dbReference type="Proteomes" id="UP001215280"/>
    </source>
</evidence>
<dbReference type="Proteomes" id="UP001215280">
    <property type="component" value="Unassembled WGS sequence"/>
</dbReference>